<keyword evidence="6" id="KW-0547">Nucleotide-binding</keyword>
<accession>A0A448MWA2</accession>
<dbReference type="PANTHER" id="PTHR24221">
    <property type="entry name" value="ATP-BINDING CASSETTE SUB-FAMILY B"/>
    <property type="match status" value="1"/>
</dbReference>
<dbReference type="InterPro" id="IPR011527">
    <property type="entry name" value="ABC1_TM_dom"/>
</dbReference>
<dbReference type="PANTHER" id="PTHR24221:SF397">
    <property type="entry name" value="ABC TRANSPORTER, ATP-BINDING TRANSMEMBRANE PROTEIN"/>
    <property type="match status" value="1"/>
</dbReference>
<feature type="domain" description="ABC transporter" evidence="12">
    <location>
        <begin position="350"/>
        <end position="583"/>
    </location>
</feature>
<evidence type="ECO:0000256" key="5">
    <source>
        <dbReference type="ARBA" id="ARBA00022692"/>
    </source>
</evidence>
<evidence type="ECO:0000256" key="11">
    <source>
        <dbReference type="SAM" id="Phobius"/>
    </source>
</evidence>
<keyword evidence="14" id="KW-0378">Hydrolase</keyword>
<evidence type="ECO:0000256" key="2">
    <source>
        <dbReference type="ARBA" id="ARBA00022448"/>
    </source>
</evidence>
<feature type="transmembrane region" description="Helical" evidence="11">
    <location>
        <begin position="285"/>
        <end position="306"/>
    </location>
</feature>
<dbReference type="InterPro" id="IPR027417">
    <property type="entry name" value="P-loop_NTPase"/>
</dbReference>
<dbReference type="AlphaFoldDB" id="A0A448MWA2"/>
<feature type="transmembrane region" description="Helical" evidence="11">
    <location>
        <begin position="142"/>
        <end position="165"/>
    </location>
</feature>
<comment type="subcellular location">
    <subcellularLocation>
        <location evidence="1">Cell inner membrane</location>
        <topology evidence="1">Multi-pass membrane protein</topology>
    </subcellularLocation>
</comment>
<keyword evidence="7 14" id="KW-0067">ATP-binding</keyword>
<dbReference type="PROSITE" id="PS50893">
    <property type="entry name" value="ABC_TRANSPORTER_2"/>
    <property type="match status" value="1"/>
</dbReference>
<name>A0A448MWA2_9ACTN</name>
<evidence type="ECO:0000256" key="8">
    <source>
        <dbReference type="ARBA" id="ARBA00022989"/>
    </source>
</evidence>
<dbReference type="InterPro" id="IPR036640">
    <property type="entry name" value="ABC1_TM_sf"/>
</dbReference>
<evidence type="ECO:0000313" key="15">
    <source>
        <dbReference type="Proteomes" id="UP000273044"/>
    </source>
</evidence>
<dbReference type="InterPro" id="IPR003593">
    <property type="entry name" value="AAA+_ATPase"/>
</dbReference>
<evidence type="ECO:0000256" key="1">
    <source>
        <dbReference type="ARBA" id="ARBA00004429"/>
    </source>
</evidence>
<dbReference type="GeneID" id="64406157"/>
<evidence type="ECO:0000259" key="13">
    <source>
        <dbReference type="PROSITE" id="PS50929"/>
    </source>
</evidence>
<evidence type="ECO:0000256" key="7">
    <source>
        <dbReference type="ARBA" id="ARBA00022840"/>
    </source>
</evidence>
<dbReference type="InterPro" id="IPR003439">
    <property type="entry name" value="ABC_transporter-like_ATP-bd"/>
</dbReference>
<dbReference type="SUPFAM" id="SSF90123">
    <property type="entry name" value="ABC transporter transmembrane region"/>
    <property type="match status" value="1"/>
</dbReference>
<dbReference type="EC" id="3.6.3.-" evidence="14"/>
<dbReference type="Pfam" id="PF00664">
    <property type="entry name" value="ABC_membrane"/>
    <property type="match status" value="1"/>
</dbReference>
<feature type="transmembrane region" description="Helical" evidence="11">
    <location>
        <begin position="171"/>
        <end position="189"/>
    </location>
</feature>
<feature type="transmembrane region" description="Helical" evidence="11">
    <location>
        <begin position="31"/>
        <end position="51"/>
    </location>
</feature>
<feature type="transmembrane region" description="Helical" evidence="11">
    <location>
        <begin position="71"/>
        <end position="91"/>
    </location>
</feature>
<comment type="similarity">
    <text evidence="10">Belongs to the ABC transporter superfamily. Siderophore-Fe(3+) uptake transporter (SIUT) (TC 3.A.1.21) family.</text>
</comment>
<keyword evidence="2" id="KW-0813">Transport</keyword>
<dbReference type="GO" id="GO:0034040">
    <property type="term" value="F:ATPase-coupled lipid transmembrane transporter activity"/>
    <property type="evidence" value="ECO:0007669"/>
    <property type="project" value="TreeGrafter"/>
</dbReference>
<dbReference type="SMART" id="SM00382">
    <property type="entry name" value="AAA"/>
    <property type="match status" value="1"/>
</dbReference>
<dbReference type="Pfam" id="PF00005">
    <property type="entry name" value="ABC_tran"/>
    <property type="match status" value="1"/>
</dbReference>
<keyword evidence="9 11" id="KW-0472">Membrane</keyword>
<dbReference type="InterPro" id="IPR039421">
    <property type="entry name" value="Type_1_exporter"/>
</dbReference>
<dbReference type="PROSITE" id="PS00211">
    <property type="entry name" value="ABC_TRANSPORTER_1"/>
    <property type="match status" value="1"/>
</dbReference>
<protein>
    <submittedName>
        <fullName evidence="14">Iron import ATP-binding/permease protein IrtA</fullName>
        <ecNumber evidence="14">3.6.3.-</ecNumber>
    </submittedName>
</protein>
<dbReference type="Gene3D" id="1.20.1560.10">
    <property type="entry name" value="ABC transporter type 1, transmembrane domain"/>
    <property type="match status" value="1"/>
</dbReference>
<dbReference type="GO" id="GO:0016887">
    <property type="term" value="F:ATP hydrolysis activity"/>
    <property type="evidence" value="ECO:0007669"/>
    <property type="project" value="InterPro"/>
</dbReference>
<evidence type="ECO:0000256" key="3">
    <source>
        <dbReference type="ARBA" id="ARBA00022475"/>
    </source>
</evidence>
<evidence type="ECO:0000256" key="6">
    <source>
        <dbReference type="ARBA" id="ARBA00022741"/>
    </source>
</evidence>
<evidence type="ECO:0000256" key="4">
    <source>
        <dbReference type="ARBA" id="ARBA00022519"/>
    </source>
</evidence>
<keyword evidence="5 11" id="KW-0812">Transmembrane</keyword>
<dbReference type="InterPro" id="IPR017871">
    <property type="entry name" value="ABC_transporter-like_CS"/>
</dbReference>
<evidence type="ECO:0000256" key="9">
    <source>
        <dbReference type="ARBA" id="ARBA00023136"/>
    </source>
</evidence>
<dbReference type="Proteomes" id="UP000273044">
    <property type="component" value="Chromosome"/>
</dbReference>
<keyword evidence="15" id="KW-1185">Reference proteome</keyword>
<evidence type="ECO:0000256" key="10">
    <source>
        <dbReference type="ARBA" id="ARBA00023455"/>
    </source>
</evidence>
<dbReference type="EMBL" id="LR134406">
    <property type="protein sequence ID" value="VEH69404.1"/>
    <property type="molecule type" value="Genomic_DNA"/>
</dbReference>
<reference evidence="14 15" key="1">
    <citation type="submission" date="2018-12" db="EMBL/GenBank/DDBJ databases">
        <authorList>
            <consortium name="Pathogen Informatics"/>
        </authorList>
    </citation>
    <scope>NUCLEOTIDE SEQUENCE [LARGE SCALE GENOMIC DNA]</scope>
    <source>
        <strain evidence="14 15">NCTC12967</strain>
    </source>
</reference>
<sequence>MSTQSSVSDAVPANAPRSVWDLVRSARGSMYLGFTLAALGAVFKVVPYIAIVEITRSLLAGNPDSAHLWGWVIAAVVCMVVHSLSYTYALGNNHTAEARLRHELRQRLIGKLGVVNLGWFSARSSGRIRQAVSNDTADIHSLVAHLAGDFANSLISLLVSLGYLFWLDWRFAGLLIGCYLLLSVVVYATGMTGIRKVFDDYAEAERQLSDRTVELVDGIKEVKNFGMTAEVFGRFDEAQKRFSKVSLVWMQKQSIGLSLIASLLRPGPVFAATMGLGLVFTLQGWLSPVTVVAFALVWVGLPEGLLTLMEMSQNLYAAKQAANSTLHILQAPELSEPNAEIAPEEEAPAVEFRDVSFSYDPGEPVIQELSLKCPPGTVTALVGPSGGGKSTLARLIARFWDVDSGTVLVNGRDVRDQPSRELLSSMSLVFQDVMLSTDTVRANIALGNADATEHEIEEAARAACIHDRIMQLPDGYGTIIGEGAHLSGGEAQRLTIARAFLAASPILILDEATAQADSHSERLIQQAISNLAQKRTVIVIAHRLSTIQGVDQIAVIDAGRLVELGTHDDLLTQDGPYARLWRNQTNIAHALEGLRGKEQAC</sequence>
<dbReference type="FunFam" id="3.40.50.300:FF:000221">
    <property type="entry name" value="Multidrug ABC transporter ATP-binding protein"/>
    <property type="match status" value="1"/>
</dbReference>
<keyword evidence="3" id="KW-1003">Cell membrane</keyword>
<dbReference type="SUPFAM" id="SSF52540">
    <property type="entry name" value="P-loop containing nucleoside triphosphate hydrolases"/>
    <property type="match status" value="1"/>
</dbReference>
<dbReference type="GO" id="GO:0005886">
    <property type="term" value="C:plasma membrane"/>
    <property type="evidence" value="ECO:0007669"/>
    <property type="project" value="UniProtKB-SubCell"/>
</dbReference>
<keyword evidence="8 11" id="KW-1133">Transmembrane helix</keyword>
<proteinExistence type="inferred from homology"/>
<keyword evidence="4" id="KW-0997">Cell inner membrane</keyword>
<dbReference type="Gene3D" id="3.40.50.300">
    <property type="entry name" value="P-loop containing nucleotide triphosphate hydrolases"/>
    <property type="match status" value="1"/>
</dbReference>
<dbReference type="GO" id="GO:0005524">
    <property type="term" value="F:ATP binding"/>
    <property type="evidence" value="ECO:0007669"/>
    <property type="project" value="UniProtKB-KW"/>
</dbReference>
<evidence type="ECO:0000313" key="14">
    <source>
        <dbReference type="EMBL" id="VEH69404.1"/>
    </source>
</evidence>
<dbReference type="PROSITE" id="PS50929">
    <property type="entry name" value="ABC_TM1F"/>
    <property type="match status" value="1"/>
</dbReference>
<gene>
    <name evidence="14" type="primary">irtA_2</name>
    <name evidence="14" type="ORF">NCTC12967_00671</name>
</gene>
<dbReference type="RefSeq" id="WP_073970073.1">
    <property type="nucleotide sequence ID" value="NZ_LR134406.1"/>
</dbReference>
<dbReference type="GO" id="GO:0140359">
    <property type="term" value="F:ABC-type transporter activity"/>
    <property type="evidence" value="ECO:0007669"/>
    <property type="project" value="InterPro"/>
</dbReference>
<evidence type="ECO:0000259" key="12">
    <source>
        <dbReference type="PROSITE" id="PS50893"/>
    </source>
</evidence>
<organism evidence="14 15">
    <name type="scientific">Arachnia propionica</name>
    <dbReference type="NCBI Taxonomy" id="1750"/>
    <lineage>
        <taxon>Bacteria</taxon>
        <taxon>Bacillati</taxon>
        <taxon>Actinomycetota</taxon>
        <taxon>Actinomycetes</taxon>
        <taxon>Propionibacteriales</taxon>
        <taxon>Propionibacteriaceae</taxon>
        <taxon>Arachnia</taxon>
    </lineage>
</organism>
<feature type="domain" description="ABC transmembrane type-1" evidence="13">
    <location>
        <begin position="32"/>
        <end position="296"/>
    </location>
</feature>